<dbReference type="EMBL" id="HBIN01018109">
    <property type="protein sequence ID" value="CAE0443762.1"/>
    <property type="molecule type" value="Transcribed_RNA"/>
</dbReference>
<evidence type="ECO:0008006" key="3">
    <source>
        <dbReference type="Google" id="ProtNLM"/>
    </source>
</evidence>
<evidence type="ECO:0000313" key="2">
    <source>
        <dbReference type="EMBL" id="CAE0443762.1"/>
    </source>
</evidence>
<organism evidence="2">
    <name type="scientific">Aplanochytrium stocchinoi</name>
    <dbReference type="NCBI Taxonomy" id="215587"/>
    <lineage>
        <taxon>Eukaryota</taxon>
        <taxon>Sar</taxon>
        <taxon>Stramenopiles</taxon>
        <taxon>Bigyra</taxon>
        <taxon>Labyrinthulomycetes</taxon>
        <taxon>Thraustochytrida</taxon>
        <taxon>Thraustochytriidae</taxon>
        <taxon>Aplanochytrium</taxon>
    </lineage>
</organism>
<feature type="chain" id="PRO_5031520369" description="Nucleotide-diphospho-sugar transferase domain-containing protein" evidence="1">
    <location>
        <begin position="20"/>
        <end position="406"/>
    </location>
</feature>
<reference evidence="2" key="1">
    <citation type="submission" date="2021-01" db="EMBL/GenBank/DDBJ databases">
        <authorList>
            <person name="Corre E."/>
            <person name="Pelletier E."/>
            <person name="Niang G."/>
            <person name="Scheremetjew M."/>
            <person name="Finn R."/>
            <person name="Kale V."/>
            <person name="Holt S."/>
            <person name="Cochrane G."/>
            <person name="Meng A."/>
            <person name="Brown T."/>
            <person name="Cohen L."/>
        </authorList>
    </citation>
    <scope>NUCLEOTIDE SEQUENCE</scope>
    <source>
        <strain evidence="2">GSBS06</strain>
    </source>
</reference>
<evidence type="ECO:0000256" key="1">
    <source>
        <dbReference type="SAM" id="SignalP"/>
    </source>
</evidence>
<keyword evidence="1" id="KW-0732">Signal</keyword>
<accession>A0A7S3PLY4</accession>
<proteinExistence type="predicted"/>
<feature type="signal peptide" evidence="1">
    <location>
        <begin position="1"/>
        <end position="19"/>
    </location>
</feature>
<dbReference type="AlphaFoldDB" id="A0A7S3PLY4"/>
<sequence length="406" mass="45663">MKSSIKLSVAAFAIILLLADLSVRVLEVKEQIYSESGIASLVSFPIEKPRKSVNTRAETSTAKNREKWLNQGISEAYIDLFEEAERTIPSVPRRSGSRGVLFVTLGGVKYLERAISAAQRVQRSLTLEGDQDVKIAYFCERRVIDKLMSCNPSSASAGISTRLCSDWRNGTIFTGGVFALENYPIHPNASRFKTHQASVILWMSKTQALLHSPFERTLFLDTDAFTCPGFSRMFDLVIPFTNKLWMAPSTKTGDLAIGPDQFPYNNGHQHWPSPGDLKRLKDFKYFADRNTGTQVYNFKKGSYAMKFLNFHRLVENYLYSTTVKASKPITNDQVTFKLALYLFELFEPDFTEHTIPQHTSCRSYPGKSFAGIDGFLTGMVRQGCNSCSCSPCLVAHFASTYFLNEQ</sequence>
<protein>
    <recommendedName>
        <fullName evidence="3">Nucleotide-diphospho-sugar transferase domain-containing protein</fullName>
    </recommendedName>
</protein>
<name>A0A7S3PLY4_9STRA</name>
<gene>
    <name evidence="2" type="ORF">ASTO00021_LOCUS13817</name>
</gene>